<dbReference type="Gene3D" id="3.40.50.12780">
    <property type="entry name" value="N-terminal domain of ligase-like"/>
    <property type="match status" value="1"/>
</dbReference>
<dbReference type="InterPro" id="IPR025110">
    <property type="entry name" value="AMP-bd_C"/>
</dbReference>
<dbReference type="SUPFAM" id="SSF56801">
    <property type="entry name" value="Acetyl-CoA synthetase-like"/>
    <property type="match status" value="1"/>
</dbReference>
<dbReference type="EMBL" id="JBHSQL010000009">
    <property type="protein sequence ID" value="MFC6150380.1"/>
    <property type="molecule type" value="Genomic_DNA"/>
</dbReference>
<protein>
    <submittedName>
        <fullName evidence="3">AMP-binding protein</fullName>
    </submittedName>
</protein>
<dbReference type="Pfam" id="PF13193">
    <property type="entry name" value="AMP-binding_C"/>
    <property type="match status" value="1"/>
</dbReference>
<name>A0ABW1QR50_9ACTN</name>
<organism evidence="3 4">
    <name type="scientific">Mumia xiangluensis</name>
    <dbReference type="NCBI Taxonomy" id="1678900"/>
    <lineage>
        <taxon>Bacteria</taxon>
        <taxon>Bacillati</taxon>
        <taxon>Actinomycetota</taxon>
        <taxon>Actinomycetes</taxon>
        <taxon>Propionibacteriales</taxon>
        <taxon>Nocardioidaceae</taxon>
        <taxon>Mumia</taxon>
    </lineage>
</organism>
<dbReference type="Gene3D" id="3.30.300.30">
    <property type="match status" value="1"/>
</dbReference>
<dbReference type="InterPro" id="IPR045851">
    <property type="entry name" value="AMP-bd_C_sf"/>
</dbReference>
<dbReference type="InterPro" id="IPR042099">
    <property type="entry name" value="ANL_N_sf"/>
</dbReference>
<feature type="domain" description="AMP-binding enzyme C-terminal" evidence="2">
    <location>
        <begin position="264"/>
        <end position="334"/>
    </location>
</feature>
<dbReference type="RefSeq" id="WP_228552922.1">
    <property type="nucleotide sequence ID" value="NZ_JBHSQL010000009.1"/>
</dbReference>
<proteinExistence type="predicted"/>
<gene>
    <name evidence="3" type="ORF">ACFPYK_13355</name>
</gene>
<dbReference type="PANTHER" id="PTHR43767">
    <property type="entry name" value="LONG-CHAIN-FATTY-ACID--COA LIGASE"/>
    <property type="match status" value="1"/>
</dbReference>
<evidence type="ECO:0000313" key="4">
    <source>
        <dbReference type="Proteomes" id="UP001596097"/>
    </source>
</evidence>
<dbReference type="Pfam" id="PF00501">
    <property type="entry name" value="AMP-binding"/>
    <property type="match status" value="1"/>
</dbReference>
<accession>A0ABW1QR50</accession>
<sequence>MNSGTLRPVTGTAREVEAAMRGWLAAEQEPRALAIRTSGSTGHPKDVLLSRRAVTSSARATHARLGGPGQWLLDLPANYVAGVQVIARSILAGTSPVVTAEHGGLDEAVAAMTGDRRYASLVPTQLHRLSEAGRFDVLASLDAVLVGGAALDPALRARAVDAGVRIVRTYGMSETAGGCVYDGVPLDGVALRIDVEQRVWLAGPVLFDGYAGDPEATSDALRDGWLRTHDLGRLDPDGRLQVLGRSDDVVISGGVNVVLPRVAAALRGLDGITDAVVVGVPDAEWGQLVVAVVAGTPPGTPEVRDGVEAAGLPRSWAPRRVVAVEAIPLLEHGKVDRQAVRRLAGA</sequence>
<dbReference type="PANTHER" id="PTHR43767:SF1">
    <property type="entry name" value="NONRIBOSOMAL PEPTIDE SYNTHASE PES1 (EUROFUNG)-RELATED"/>
    <property type="match status" value="1"/>
</dbReference>
<reference evidence="4" key="1">
    <citation type="journal article" date="2019" name="Int. J. Syst. Evol. Microbiol.">
        <title>The Global Catalogue of Microorganisms (GCM) 10K type strain sequencing project: providing services to taxonomists for standard genome sequencing and annotation.</title>
        <authorList>
            <consortium name="The Broad Institute Genomics Platform"/>
            <consortium name="The Broad Institute Genome Sequencing Center for Infectious Disease"/>
            <person name="Wu L."/>
            <person name="Ma J."/>
        </authorList>
    </citation>
    <scope>NUCLEOTIDE SEQUENCE [LARGE SCALE GENOMIC DNA]</scope>
    <source>
        <strain evidence="4">CGMCC 4.7198</strain>
    </source>
</reference>
<evidence type="ECO:0000259" key="1">
    <source>
        <dbReference type="Pfam" id="PF00501"/>
    </source>
</evidence>
<dbReference type="InterPro" id="IPR050237">
    <property type="entry name" value="ATP-dep_AMP-bd_enzyme"/>
</dbReference>
<evidence type="ECO:0000313" key="3">
    <source>
        <dbReference type="EMBL" id="MFC6150380.1"/>
    </source>
</evidence>
<dbReference type="InterPro" id="IPR000873">
    <property type="entry name" value="AMP-dep_synth/lig_dom"/>
</dbReference>
<evidence type="ECO:0000259" key="2">
    <source>
        <dbReference type="Pfam" id="PF13193"/>
    </source>
</evidence>
<comment type="caution">
    <text evidence="3">The sequence shown here is derived from an EMBL/GenBank/DDBJ whole genome shotgun (WGS) entry which is preliminary data.</text>
</comment>
<keyword evidence="4" id="KW-1185">Reference proteome</keyword>
<dbReference type="Proteomes" id="UP001596097">
    <property type="component" value="Unassembled WGS sequence"/>
</dbReference>
<feature type="domain" description="AMP-dependent synthetase/ligase" evidence="1">
    <location>
        <begin position="32"/>
        <end position="183"/>
    </location>
</feature>